<geneLocation type="plasmid" evidence="1 2">
    <name>unnamed1</name>
</geneLocation>
<dbReference type="EMBL" id="CP030074">
    <property type="protein sequence ID" value="AWW43019.1"/>
    <property type="molecule type" value="Genomic_DNA"/>
</dbReference>
<dbReference type="AlphaFoldDB" id="A0A2Z4JD04"/>
<keyword evidence="2" id="KW-1185">Reference proteome</keyword>
<keyword evidence="1" id="KW-0614">Plasmid</keyword>
<evidence type="ECO:0008006" key="3">
    <source>
        <dbReference type="Google" id="ProtNLM"/>
    </source>
</evidence>
<name>A0A2Z4JD04_9ACTN</name>
<sequence length="64" mass="7366">MPMLALTDMARLRGSRRMRLRLSTAAGQVAITGRWRIFRLARYWPWAHDITTALDRLAQLPNSG</sequence>
<protein>
    <recommendedName>
        <fullName evidence="3">Transposase DDE domain-containing protein</fullName>
    </recommendedName>
</protein>
<reference evidence="2" key="1">
    <citation type="submission" date="2018-06" db="EMBL/GenBank/DDBJ databases">
        <authorList>
            <person name="Li K."/>
        </authorList>
    </citation>
    <scope>NUCLEOTIDE SEQUENCE [LARGE SCALE GENOMIC DNA]</scope>
    <source>
        <strain evidence="2">ZFG47</strain>
        <plasmid evidence="2">unnamed1</plasmid>
    </source>
</reference>
<dbReference type="Proteomes" id="UP000249616">
    <property type="component" value="Plasmid unnamed1"/>
</dbReference>
<gene>
    <name evidence="1" type="ORF">DN051_40965</name>
</gene>
<proteinExistence type="predicted"/>
<organism evidence="1 2">
    <name type="scientific">Streptomyces cadmiisoli</name>
    <dbReference type="NCBI Taxonomy" id="2184053"/>
    <lineage>
        <taxon>Bacteria</taxon>
        <taxon>Bacillati</taxon>
        <taxon>Actinomycetota</taxon>
        <taxon>Actinomycetes</taxon>
        <taxon>Kitasatosporales</taxon>
        <taxon>Streptomycetaceae</taxon>
        <taxon>Streptomyces</taxon>
        <taxon>Streptomyces aurantiacus group</taxon>
    </lineage>
</organism>
<accession>A0A2Z4JD04</accession>
<evidence type="ECO:0000313" key="2">
    <source>
        <dbReference type="Proteomes" id="UP000249616"/>
    </source>
</evidence>
<evidence type="ECO:0000313" key="1">
    <source>
        <dbReference type="EMBL" id="AWW43019.1"/>
    </source>
</evidence>
<dbReference type="KEGG" id="scad:DN051_40965"/>